<evidence type="ECO:0000256" key="1">
    <source>
        <dbReference type="SAM" id="SignalP"/>
    </source>
</evidence>
<keyword evidence="1" id="KW-0732">Signal</keyword>
<feature type="chain" id="PRO_5011580860" description="DUF4861 domain-containing protein" evidence="1">
    <location>
        <begin position="22"/>
        <end position="428"/>
    </location>
</feature>
<evidence type="ECO:0008006" key="4">
    <source>
        <dbReference type="Google" id="ProtNLM"/>
    </source>
</evidence>
<dbReference type="RefSeq" id="WP_218129578.1">
    <property type="nucleotide sequence ID" value="NZ_FNGV01000009.1"/>
</dbReference>
<dbReference type="Proteomes" id="UP000199440">
    <property type="component" value="Unassembled WGS sequence"/>
</dbReference>
<dbReference type="AlphaFoldDB" id="A0A1G9TC77"/>
<organism evidence="2 3">
    <name type="scientific">Kriegella aquimaris</name>
    <dbReference type="NCBI Taxonomy" id="192904"/>
    <lineage>
        <taxon>Bacteria</taxon>
        <taxon>Pseudomonadati</taxon>
        <taxon>Bacteroidota</taxon>
        <taxon>Flavobacteriia</taxon>
        <taxon>Flavobacteriales</taxon>
        <taxon>Flavobacteriaceae</taxon>
        <taxon>Kriegella</taxon>
    </lineage>
</organism>
<sequence>MKLIVNTLVLVTFLMFFSCGTTDGFNTKIHLANDSDIALINKPISIERSTIDLNNETNLFPMLRDEKGDVISVQFNDSDGDYRWDELFFISDLDPHEEKNISVKWVAGLPDFPKSTSVRFGKRPSATKPIRPEIQETLTANELPKSLGYQQYQTDGPSWENDKVGFRHYLDGRNAKDLFGKKVSEISPETVGINADGAVEDNYHTMEDWGRDVLAVGNSVGLGGYGLAIGDTLMRLGVTVDDSINNIAKTTFKIQSEGPVNSVLSFEYNDWKPLNRSYDVREYTSIWPGMYGYKNTVSVSGLGGNEDLVVGLVNINTDKALVEITDHEEYVIVYTHDKQTYDKEWWLGMALILPKDKYLGYTEAPKTGSLSNTFLARLTIEDKEPISYYAVAGWELSDSGFAKEAYFVNYLRQLVDQLSVKVNVEIRN</sequence>
<accession>A0A1G9TC77</accession>
<dbReference type="STRING" id="192904.SAMN04488514_10912"/>
<dbReference type="EMBL" id="FNGV01000009">
    <property type="protein sequence ID" value="SDM45303.1"/>
    <property type="molecule type" value="Genomic_DNA"/>
</dbReference>
<dbReference type="Pfam" id="PF16153">
    <property type="entry name" value="DUF4861"/>
    <property type="match status" value="1"/>
</dbReference>
<gene>
    <name evidence="2" type="ORF">SAMN04488514_10912</name>
</gene>
<feature type="signal peptide" evidence="1">
    <location>
        <begin position="1"/>
        <end position="21"/>
    </location>
</feature>
<dbReference type="InterPro" id="IPR032342">
    <property type="entry name" value="DUF4861"/>
</dbReference>
<keyword evidence="3" id="KW-1185">Reference proteome</keyword>
<evidence type="ECO:0000313" key="2">
    <source>
        <dbReference type="EMBL" id="SDM45303.1"/>
    </source>
</evidence>
<proteinExistence type="predicted"/>
<dbReference type="PROSITE" id="PS51257">
    <property type="entry name" value="PROKAR_LIPOPROTEIN"/>
    <property type="match status" value="1"/>
</dbReference>
<evidence type="ECO:0000313" key="3">
    <source>
        <dbReference type="Proteomes" id="UP000199440"/>
    </source>
</evidence>
<protein>
    <recommendedName>
        <fullName evidence="4">DUF4861 domain-containing protein</fullName>
    </recommendedName>
</protein>
<name>A0A1G9TC77_9FLAO</name>
<reference evidence="2 3" key="1">
    <citation type="submission" date="2016-10" db="EMBL/GenBank/DDBJ databases">
        <authorList>
            <person name="de Groot N.N."/>
        </authorList>
    </citation>
    <scope>NUCLEOTIDE SEQUENCE [LARGE SCALE GENOMIC DNA]</scope>
    <source>
        <strain evidence="2 3">DSM 19886</strain>
    </source>
</reference>